<evidence type="ECO:0000313" key="3">
    <source>
        <dbReference type="Proteomes" id="UP000245466"/>
    </source>
</evidence>
<dbReference type="AlphaFoldDB" id="A0A2U1AU92"/>
<organism evidence="2 3">
    <name type="scientific">Pontibacter virosus</name>
    <dbReference type="NCBI Taxonomy" id="1765052"/>
    <lineage>
        <taxon>Bacteria</taxon>
        <taxon>Pseudomonadati</taxon>
        <taxon>Bacteroidota</taxon>
        <taxon>Cytophagia</taxon>
        <taxon>Cytophagales</taxon>
        <taxon>Hymenobacteraceae</taxon>
        <taxon>Pontibacter</taxon>
    </lineage>
</organism>
<gene>
    <name evidence="2" type="ORF">C8E01_109140</name>
</gene>
<protein>
    <submittedName>
        <fullName evidence="2">Uncharacterized protein</fullName>
    </submittedName>
</protein>
<evidence type="ECO:0000256" key="1">
    <source>
        <dbReference type="SAM" id="MobiDB-lite"/>
    </source>
</evidence>
<feature type="compositionally biased region" description="Polar residues" evidence="1">
    <location>
        <begin position="159"/>
        <end position="174"/>
    </location>
</feature>
<comment type="caution">
    <text evidence="2">The sequence shown here is derived from an EMBL/GenBank/DDBJ whole genome shotgun (WGS) entry which is preliminary data.</text>
</comment>
<keyword evidence="3" id="KW-1185">Reference proteome</keyword>
<dbReference type="RefSeq" id="WP_133242773.1">
    <property type="nucleotide sequence ID" value="NZ_QEKI01000009.1"/>
</dbReference>
<proteinExistence type="predicted"/>
<feature type="region of interest" description="Disordered" evidence="1">
    <location>
        <begin position="159"/>
        <end position="183"/>
    </location>
</feature>
<accession>A0A2U1AU92</accession>
<sequence>MIAVCTKCGLTFEDENTFSIAGSTGNFSDNYISCLAPWCDGMAKFLDGTFHFDKDGVATLLDGPAFTIEVLKQFETLTKKALSKGYTPDEFKKEAEQINPALPAILTFLVSNRKEFFFLFLGALLSLITDIIKDKMIDKSPTVVNNYIINQNNYHINQSLSEGTTSHSPQISSQDDVKKTGALSQKKAIRMGKAFKRKQDNKGNN</sequence>
<dbReference type="OrthoDB" id="9930815at2"/>
<reference evidence="2 3" key="1">
    <citation type="submission" date="2018-04" db="EMBL/GenBank/DDBJ databases">
        <title>Genomic Encyclopedia of Type Strains, Phase IV (KMG-IV): sequencing the most valuable type-strain genomes for metagenomic binning, comparative biology and taxonomic classification.</title>
        <authorList>
            <person name="Goeker M."/>
        </authorList>
    </citation>
    <scope>NUCLEOTIDE SEQUENCE [LARGE SCALE GENOMIC DNA]</scope>
    <source>
        <strain evidence="2 3">DSM 100231</strain>
    </source>
</reference>
<dbReference type="EMBL" id="QEKI01000009">
    <property type="protein sequence ID" value="PVY39996.1"/>
    <property type="molecule type" value="Genomic_DNA"/>
</dbReference>
<evidence type="ECO:0000313" key="2">
    <source>
        <dbReference type="EMBL" id="PVY39996.1"/>
    </source>
</evidence>
<name>A0A2U1AU92_9BACT</name>
<dbReference type="Proteomes" id="UP000245466">
    <property type="component" value="Unassembled WGS sequence"/>
</dbReference>